<comment type="caution">
    <text evidence="2">The sequence shown here is derived from an EMBL/GenBank/DDBJ whole genome shotgun (WGS) entry which is preliminary data.</text>
</comment>
<name>A0ABW8A3J5_9ACTN</name>
<evidence type="ECO:0000256" key="1">
    <source>
        <dbReference type="SAM" id="MobiDB-lite"/>
    </source>
</evidence>
<sequence>MPLTPARAAASHRPAASTPRVRGALAPEPDPLVWGPPGAIPDERGLRLLGQVLAEVLTGRRPAETVAGRLTDLAYRELVRAGQMIRATRPPLAGVPHVTEPREGVVEMCLLIRCGERSHVLALRLERRGVQWLVTDFETA</sequence>
<dbReference type="InterPro" id="IPR045596">
    <property type="entry name" value="DUF6459"/>
</dbReference>
<dbReference type="Pfam" id="PF20060">
    <property type="entry name" value="DUF6459"/>
    <property type="match status" value="1"/>
</dbReference>
<accession>A0ABW8A3J5</accession>
<protein>
    <submittedName>
        <fullName evidence="2">Rv3235 family protein</fullName>
    </submittedName>
</protein>
<reference evidence="2 3" key="1">
    <citation type="submission" date="2024-10" db="EMBL/GenBank/DDBJ databases">
        <title>The Natural Products Discovery Center: Release of the First 8490 Sequenced Strains for Exploring Actinobacteria Biosynthetic Diversity.</title>
        <authorList>
            <person name="Kalkreuter E."/>
            <person name="Kautsar S.A."/>
            <person name="Yang D."/>
            <person name="Bader C.D."/>
            <person name="Teijaro C.N."/>
            <person name="Fluegel L."/>
            <person name="Davis C.M."/>
            <person name="Simpson J.R."/>
            <person name="Lauterbach L."/>
            <person name="Steele A.D."/>
            <person name="Gui C."/>
            <person name="Meng S."/>
            <person name="Li G."/>
            <person name="Viehrig K."/>
            <person name="Ye F."/>
            <person name="Su P."/>
            <person name="Kiefer A.F."/>
            <person name="Nichols A."/>
            <person name="Cepeda A.J."/>
            <person name="Yan W."/>
            <person name="Fan B."/>
            <person name="Jiang Y."/>
            <person name="Adhikari A."/>
            <person name="Zheng C.-J."/>
            <person name="Schuster L."/>
            <person name="Cowan T.M."/>
            <person name="Smanski M.J."/>
            <person name="Chevrette M.G."/>
            <person name="De Carvalho L.P.S."/>
            <person name="Shen B."/>
        </authorList>
    </citation>
    <scope>NUCLEOTIDE SEQUENCE [LARGE SCALE GENOMIC DNA]</scope>
    <source>
        <strain evidence="2 3">NPDC049503</strain>
    </source>
</reference>
<organism evidence="2 3">
    <name type="scientific">Nonomuraea indica</name>
    <dbReference type="NCBI Taxonomy" id="1581193"/>
    <lineage>
        <taxon>Bacteria</taxon>
        <taxon>Bacillati</taxon>
        <taxon>Actinomycetota</taxon>
        <taxon>Actinomycetes</taxon>
        <taxon>Streptosporangiales</taxon>
        <taxon>Streptosporangiaceae</taxon>
        <taxon>Nonomuraea</taxon>
    </lineage>
</organism>
<feature type="compositionally biased region" description="Low complexity" evidence="1">
    <location>
        <begin position="1"/>
        <end position="20"/>
    </location>
</feature>
<feature type="region of interest" description="Disordered" evidence="1">
    <location>
        <begin position="1"/>
        <end position="37"/>
    </location>
</feature>
<gene>
    <name evidence="2" type="ORF">ACIBP5_15425</name>
</gene>
<dbReference type="RefSeq" id="WP_397021197.1">
    <property type="nucleotide sequence ID" value="NZ_JBITMB010000003.1"/>
</dbReference>
<evidence type="ECO:0000313" key="2">
    <source>
        <dbReference type="EMBL" id="MFI7441347.1"/>
    </source>
</evidence>
<dbReference type="EMBL" id="JBITMB010000003">
    <property type="protein sequence ID" value="MFI7441347.1"/>
    <property type="molecule type" value="Genomic_DNA"/>
</dbReference>
<dbReference type="Proteomes" id="UP001612928">
    <property type="component" value="Unassembled WGS sequence"/>
</dbReference>
<proteinExistence type="predicted"/>
<keyword evidence="3" id="KW-1185">Reference proteome</keyword>
<evidence type="ECO:0000313" key="3">
    <source>
        <dbReference type="Proteomes" id="UP001612928"/>
    </source>
</evidence>